<organism evidence="1 2">
    <name type="scientific">Escherichia coli</name>
    <dbReference type="NCBI Taxonomy" id="562"/>
    <lineage>
        <taxon>Bacteria</taxon>
        <taxon>Pseudomonadati</taxon>
        <taxon>Pseudomonadota</taxon>
        <taxon>Gammaproteobacteria</taxon>
        <taxon>Enterobacterales</taxon>
        <taxon>Enterobacteriaceae</taxon>
        <taxon>Escherichia</taxon>
    </lineage>
</organism>
<dbReference type="Proteomes" id="UP000254174">
    <property type="component" value="Unassembled WGS sequence"/>
</dbReference>
<evidence type="ECO:0000313" key="1">
    <source>
        <dbReference type="EMBL" id="STM16867.1"/>
    </source>
</evidence>
<protein>
    <submittedName>
        <fullName evidence="1">Type III secretion system protein</fullName>
    </submittedName>
</protein>
<evidence type="ECO:0000313" key="2">
    <source>
        <dbReference type="Proteomes" id="UP000254174"/>
    </source>
</evidence>
<reference evidence="1 2" key="1">
    <citation type="submission" date="2018-06" db="EMBL/GenBank/DDBJ databases">
        <authorList>
            <consortium name="Pathogen Informatics"/>
            <person name="Doyle S."/>
        </authorList>
    </citation>
    <scope>NUCLEOTIDE SEQUENCE [LARGE SCALE GENOMIC DNA]</scope>
    <source>
        <strain evidence="1 2">NCTC7922</strain>
    </source>
</reference>
<dbReference type="AlphaFoldDB" id="A0A377D6Y7"/>
<sequence length="50" mass="5909">MLNEVRASQFKIYHDLVLLVEYSDEVVSTLIKKPVIVNSNGEQYYWGYKK</sequence>
<dbReference type="EMBL" id="UGFC01000006">
    <property type="protein sequence ID" value="STM16867.1"/>
    <property type="molecule type" value="Genomic_DNA"/>
</dbReference>
<dbReference type="Gene3D" id="3.40.5.40">
    <property type="entry name" value="FHIPEP family, domain 2"/>
    <property type="match status" value="1"/>
</dbReference>
<name>A0A377D6Y7_ECOLX</name>
<accession>A0A377D6Y7</accession>
<proteinExistence type="predicted"/>
<gene>
    <name evidence="1" type="primary">invA_2</name>
    <name evidence="1" type="ORF">NCTC7922_03298</name>
</gene>